<accession>A0A8B8K2Q1</accession>
<dbReference type="InterPro" id="IPR000477">
    <property type="entry name" value="RT_dom"/>
</dbReference>
<dbReference type="GO" id="GO:0004523">
    <property type="term" value="F:RNA-DNA hybrid ribonuclease activity"/>
    <property type="evidence" value="ECO:0007669"/>
    <property type="project" value="InterPro"/>
</dbReference>
<feature type="region of interest" description="Disordered" evidence="3">
    <location>
        <begin position="1"/>
        <end position="26"/>
    </location>
</feature>
<gene>
    <name evidence="7" type="primary">LOC113851996</name>
</gene>
<feature type="compositionally biased region" description="Polar residues" evidence="3">
    <location>
        <begin position="293"/>
        <end position="302"/>
    </location>
</feature>
<dbReference type="SUPFAM" id="SSF56672">
    <property type="entry name" value="DNA/RNA polymerases"/>
    <property type="match status" value="1"/>
</dbReference>
<dbReference type="Gene3D" id="3.10.10.10">
    <property type="entry name" value="HIV Type 1 Reverse Transcriptase, subunit A, domain 1"/>
    <property type="match status" value="1"/>
</dbReference>
<feature type="region of interest" description="Disordered" evidence="3">
    <location>
        <begin position="252"/>
        <end position="372"/>
    </location>
</feature>
<dbReference type="Gene3D" id="1.10.340.70">
    <property type="match status" value="1"/>
</dbReference>
<keyword evidence="2" id="KW-0175">Coiled coil</keyword>
<name>A0A8B8K2Q1_ABRPR</name>
<dbReference type="InterPro" id="IPR041577">
    <property type="entry name" value="RT_RNaseH_2"/>
</dbReference>
<dbReference type="InterPro" id="IPR012337">
    <property type="entry name" value="RNaseH-like_sf"/>
</dbReference>
<dbReference type="KEGG" id="aprc:113851996"/>
<dbReference type="InterPro" id="IPR043128">
    <property type="entry name" value="Rev_trsase/Diguanyl_cyclase"/>
</dbReference>
<dbReference type="InterPro" id="IPR036397">
    <property type="entry name" value="RNaseH_sf"/>
</dbReference>
<protein>
    <submittedName>
        <fullName evidence="7">Uncharacterized protein LOC113851996</fullName>
    </submittedName>
</protein>
<dbReference type="InterPro" id="IPR002156">
    <property type="entry name" value="RNaseH_domain"/>
</dbReference>
<dbReference type="Gene3D" id="2.40.70.10">
    <property type="entry name" value="Acid Proteases"/>
    <property type="match status" value="1"/>
</dbReference>
<dbReference type="CDD" id="cd00303">
    <property type="entry name" value="retropepsin_like"/>
    <property type="match status" value="1"/>
</dbReference>
<feature type="coiled-coil region" evidence="2">
    <location>
        <begin position="33"/>
        <end position="67"/>
    </location>
</feature>
<evidence type="ECO:0000313" key="7">
    <source>
        <dbReference type="RefSeq" id="XP_027338057.1"/>
    </source>
</evidence>
<feature type="compositionally biased region" description="Polar residues" evidence="3">
    <location>
        <begin position="1"/>
        <end position="15"/>
    </location>
</feature>
<proteinExistence type="predicted"/>
<evidence type="ECO:0000256" key="2">
    <source>
        <dbReference type="SAM" id="Coils"/>
    </source>
</evidence>
<dbReference type="Pfam" id="PF00078">
    <property type="entry name" value="RVT_1"/>
    <property type="match status" value="1"/>
</dbReference>
<keyword evidence="6" id="KW-1185">Reference proteome</keyword>
<dbReference type="RefSeq" id="XP_027338057.1">
    <property type="nucleotide sequence ID" value="XM_027482256.1"/>
</dbReference>
<feature type="compositionally biased region" description="Basic and acidic residues" evidence="3">
    <location>
        <begin position="263"/>
        <end position="286"/>
    </location>
</feature>
<dbReference type="PROSITE" id="PS50878">
    <property type="entry name" value="RT_POL"/>
    <property type="match status" value="1"/>
</dbReference>
<feature type="compositionally biased region" description="Basic and acidic residues" evidence="3">
    <location>
        <begin position="325"/>
        <end position="353"/>
    </location>
</feature>
<dbReference type="GO" id="GO:0006310">
    <property type="term" value="P:DNA recombination"/>
    <property type="evidence" value="ECO:0007669"/>
    <property type="project" value="UniProtKB-KW"/>
</dbReference>
<evidence type="ECO:0000259" key="4">
    <source>
        <dbReference type="PROSITE" id="PS50878"/>
    </source>
</evidence>
<feature type="domain" description="RNase H type-1" evidence="5">
    <location>
        <begin position="1077"/>
        <end position="1206"/>
    </location>
</feature>
<dbReference type="CDD" id="cd09279">
    <property type="entry name" value="RNase_HI_like"/>
    <property type="match status" value="1"/>
</dbReference>
<dbReference type="InterPro" id="IPR043502">
    <property type="entry name" value="DNA/RNA_pol_sf"/>
</dbReference>
<dbReference type="Gene3D" id="3.30.420.10">
    <property type="entry name" value="Ribonuclease H-like superfamily/Ribonuclease H"/>
    <property type="match status" value="1"/>
</dbReference>
<evidence type="ECO:0000313" key="6">
    <source>
        <dbReference type="Proteomes" id="UP000694853"/>
    </source>
</evidence>
<dbReference type="Proteomes" id="UP000694853">
    <property type="component" value="Unplaced"/>
</dbReference>
<dbReference type="InterPro" id="IPR041588">
    <property type="entry name" value="Integrase_H2C2"/>
</dbReference>
<dbReference type="Pfam" id="PF13456">
    <property type="entry name" value="RVT_3"/>
    <property type="match status" value="1"/>
</dbReference>
<feature type="domain" description="Reverse transcriptase" evidence="4">
    <location>
        <begin position="680"/>
        <end position="859"/>
    </location>
</feature>
<dbReference type="GeneID" id="113851996"/>
<evidence type="ECO:0000256" key="1">
    <source>
        <dbReference type="ARBA" id="ARBA00023172"/>
    </source>
</evidence>
<evidence type="ECO:0000259" key="5">
    <source>
        <dbReference type="PROSITE" id="PS50879"/>
    </source>
</evidence>
<dbReference type="PANTHER" id="PTHR48475:SF1">
    <property type="entry name" value="RNASE H TYPE-1 DOMAIN-CONTAINING PROTEIN"/>
    <property type="match status" value="1"/>
</dbReference>
<reference evidence="6" key="1">
    <citation type="journal article" date="2019" name="Toxins">
        <title>Detection of Abrin-Like and Prepropulchellin-Like Toxin Genes and Transcripts Using Whole Genome Sequencing and Full-Length Transcript Sequencing of Abrus precatorius.</title>
        <authorList>
            <person name="Hovde B.T."/>
            <person name="Daligault H.E."/>
            <person name="Hanschen E.R."/>
            <person name="Kunde Y.A."/>
            <person name="Johnson M.B."/>
            <person name="Starkenburg S.R."/>
            <person name="Johnson S.L."/>
        </authorList>
    </citation>
    <scope>NUCLEOTIDE SEQUENCE [LARGE SCALE GENOMIC DNA]</scope>
</reference>
<dbReference type="Gene3D" id="3.30.70.270">
    <property type="match status" value="2"/>
</dbReference>
<dbReference type="GO" id="GO:0003676">
    <property type="term" value="F:nucleic acid binding"/>
    <property type="evidence" value="ECO:0007669"/>
    <property type="project" value="InterPro"/>
</dbReference>
<dbReference type="OrthoDB" id="1738821at2759"/>
<dbReference type="CDD" id="cd01647">
    <property type="entry name" value="RT_LTR"/>
    <property type="match status" value="1"/>
</dbReference>
<dbReference type="PROSITE" id="PS50879">
    <property type="entry name" value="RNASE_H_1"/>
    <property type="match status" value="1"/>
</dbReference>
<dbReference type="SUPFAM" id="SSF53098">
    <property type="entry name" value="Ribonuclease H-like"/>
    <property type="match status" value="1"/>
</dbReference>
<dbReference type="Pfam" id="PF17919">
    <property type="entry name" value="RT_RNaseH_2"/>
    <property type="match status" value="1"/>
</dbReference>
<keyword evidence="1" id="KW-0233">DNA recombination</keyword>
<reference evidence="7" key="2">
    <citation type="submission" date="2025-08" db="UniProtKB">
        <authorList>
            <consortium name="RefSeq"/>
        </authorList>
    </citation>
    <scope>IDENTIFICATION</scope>
    <source>
        <tissue evidence="7">Young leaves</tissue>
    </source>
</reference>
<evidence type="ECO:0000256" key="3">
    <source>
        <dbReference type="SAM" id="MobiDB-lite"/>
    </source>
</evidence>
<dbReference type="InterPro" id="IPR021109">
    <property type="entry name" value="Peptidase_aspartic_dom_sf"/>
</dbReference>
<organism evidence="6 7">
    <name type="scientific">Abrus precatorius</name>
    <name type="common">Indian licorice</name>
    <name type="synonym">Glycine abrus</name>
    <dbReference type="NCBI Taxonomy" id="3816"/>
    <lineage>
        <taxon>Eukaryota</taxon>
        <taxon>Viridiplantae</taxon>
        <taxon>Streptophyta</taxon>
        <taxon>Embryophyta</taxon>
        <taxon>Tracheophyta</taxon>
        <taxon>Spermatophyta</taxon>
        <taxon>Magnoliopsida</taxon>
        <taxon>eudicotyledons</taxon>
        <taxon>Gunneridae</taxon>
        <taxon>Pentapetalae</taxon>
        <taxon>rosids</taxon>
        <taxon>fabids</taxon>
        <taxon>Fabales</taxon>
        <taxon>Fabaceae</taxon>
        <taxon>Papilionoideae</taxon>
        <taxon>50 kb inversion clade</taxon>
        <taxon>NPAAA clade</taxon>
        <taxon>indigoferoid/millettioid clade</taxon>
        <taxon>Abreae</taxon>
        <taxon>Abrus</taxon>
    </lineage>
</organism>
<feature type="compositionally biased region" description="Basic and acidic residues" evidence="3">
    <location>
        <begin position="360"/>
        <end position="372"/>
    </location>
</feature>
<dbReference type="Pfam" id="PF17921">
    <property type="entry name" value="Integrase_H2C2"/>
    <property type="match status" value="1"/>
</dbReference>
<sequence length="1364" mass="155803">MTRSQQEGTSRQQMEGVTPEEPVPDVVMQGGTEESILAVLRQLKAEMMEMKKERERDALELSALRRENVGLREEIRTHVPSLTTPVIQDQGESSALQEKSRQVYQSVTRNDRDDLVNRSPFIHHILEAKLPDNWRRLVIDKYDGTSDPGEHVDIFTTQFATSQPHPLTSLALVNIRQEKGESLRAFMERFGKVTLSIHNLEPAVAMHLLTTALKPRPFVNSLYKKPLIDLDELRSRAAKYMQMEELSEYRNQVRMDQGSNSKNVERRETFKARQGNDRGNKLERLPRGPKYPSYTTLNTNRSRVLDQALATEILRMPRRANTPPRADKSPIRQPNKGRDRHPDLPKRSDDKKFERHRSRSREPPARRFEQEKYPKRVINTIAGGFAGGGLTHSARKRHLRHVRSDDPMVISVDILNCTVKKTLIDQGSSADILYRNTFKQLGISDQELKEYHEPLVSFSGERVNTKGCIDLYTSFGSEHEGKRIRVTYLVVHANTSYNILFGRPSLNKLKAIVSTLHFAMKFPSEKGRIVTVHANQKTARECYFASLRLKPFHGNNRDVNIVSPRLGKELDVELDPRVDEEYRVEPNENKQPFQLGAKPEQVAYLGISLNVQEKKILQKMLLDNADLFAWTASDMLGIDPTFLCHHLSVYKWAKPVAQKKRKIGGDRAKAANEETSKLIQADFIREVRYSTWLANIVMVKKASGKWRMCTDFTDLNKACPKDAYPLPNIDTLVDGVAGHKILSFLDAYSRYNQIRMYPPDEEKTAFITNSANFCYRVMPFGLKNAGATYQRLMNKIFEKQVGKCMEVYVDDMVIKSLALKQHLDHLEEVFGEARKHGMRFNPEKCTFGVAGGKFLGFMLSERGIEANPDKCRAIIDMASPRNVKDVQRLTGRIAALARFLPIMTERSRPFIELLKKSKKFAWSNECEDAFVQYKHVLAAPPVLIKPTPNQEMIVYLAVSDHAISSVLLQETPEPNPVYFVSRTLQGPESRYQLMEKVVLALVYTARRLRHYFQSHRMVVCTDCPMAKILRKPELAGRLVAWTIELSQFDIHFENRRPLKAQVLADFINEFTTQHNTTSDMWNLHVDGSSNQLGSGAGVILEGPNAFAIEQSIRFGFKASNNQAEYEALLAGLRLAKEMGVKRITAWSDSKIVTEQVNDSYQIRDSVMLKYYQEVKKIKAKFEEVCIQYTSRNMNARADRLAKLASQRKPGQLQSVVHQQITQPSVAKQECMDMENSSHNWMTPLIRYLTDGSLPQDTASAKKIKAHAAKYLLLGKELYRRGISTPMLKCLDNDQANYVMREIHEGICGTHSGRRTMAAKVLRAGYYWPTITQDCHLFVKKCIPCQQHGPHLRQHADTLRHISSP</sequence>
<dbReference type="PANTHER" id="PTHR48475">
    <property type="entry name" value="RIBONUCLEASE H"/>
    <property type="match status" value="1"/>
</dbReference>